<organism evidence="2 3">
    <name type="scientific">Streptomyces zagrosensis</name>
    <dbReference type="NCBI Taxonomy" id="1042984"/>
    <lineage>
        <taxon>Bacteria</taxon>
        <taxon>Bacillati</taxon>
        <taxon>Actinomycetota</taxon>
        <taxon>Actinomycetes</taxon>
        <taxon>Kitasatosporales</taxon>
        <taxon>Streptomycetaceae</taxon>
        <taxon>Streptomyces</taxon>
    </lineage>
</organism>
<dbReference type="AlphaFoldDB" id="A0A7W9QGK6"/>
<accession>A0A7W9QGK6</accession>
<sequence length="337" mass="36653">MICPHCEKSLLRKERPNNVCSNCKRRYALDPKTNPLQISDLRIRRVMTKLTDEGRVPCTPGQLWYALSRKSLRSKRTESGCVALFVAVVATIVGLFSDTRFVVIAGCVVLLGAITYLGMLAGGLRRGRPRVARSDFHKDVLQQWIGVYGSPPPGLVDDRRHPQPGPIPAGSHHAVLLCPDPSIAAFLVAAGLPDRYGLALAREVHDVPARGPVIVLHDAGAHGLLLLQRARGALPGRPVIDAGLPLRTMRGLPNAVPYRSGKPGRAAMAELTARGHFTRGELRWLRAGWTFPLIGAPPARLLAVVERIAERVGMATDPQRRHAAAVGFLTWPTTGER</sequence>
<keyword evidence="1" id="KW-0812">Transmembrane</keyword>
<feature type="transmembrane region" description="Helical" evidence="1">
    <location>
        <begin position="79"/>
        <end position="96"/>
    </location>
</feature>
<keyword evidence="1" id="KW-1133">Transmembrane helix</keyword>
<keyword evidence="1" id="KW-0472">Membrane</keyword>
<gene>
    <name evidence="2" type="ORF">FHS42_006822</name>
</gene>
<protein>
    <submittedName>
        <fullName evidence="2">Uncharacterized protein</fullName>
    </submittedName>
</protein>
<evidence type="ECO:0000313" key="2">
    <source>
        <dbReference type="EMBL" id="MBB5939726.1"/>
    </source>
</evidence>
<evidence type="ECO:0000256" key="1">
    <source>
        <dbReference type="SAM" id="Phobius"/>
    </source>
</evidence>
<reference evidence="2 3" key="1">
    <citation type="submission" date="2020-08" db="EMBL/GenBank/DDBJ databases">
        <title>Genomic Encyclopedia of Type Strains, Phase III (KMG-III): the genomes of soil and plant-associated and newly described type strains.</title>
        <authorList>
            <person name="Whitman W."/>
        </authorList>
    </citation>
    <scope>NUCLEOTIDE SEQUENCE [LARGE SCALE GENOMIC DNA]</scope>
    <source>
        <strain evidence="2 3">CECT 8305</strain>
    </source>
</reference>
<proteinExistence type="predicted"/>
<dbReference type="RefSeq" id="WP_184579301.1">
    <property type="nucleotide sequence ID" value="NZ_JACHJL010000027.1"/>
</dbReference>
<evidence type="ECO:0000313" key="3">
    <source>
        <dbReference type="Proteomes" id="UP000588098"/>
    </source>
</evidence>
<comment type="caution">
    <text evidence="2">The sequence shown here is derived from an EMBL/GenBank/DDBJ whole genome shotgun (WGS) entry which is preliminary data.</text>
</comment>
<keyword evidence="3" id="KW-1185">Reference proteome</keyword>
<feature type="transmembrane region" description="Helical" evidence="1">
    <location>
        <begin position="102"/>
        <end position="124"/>
    </location>
</feature>
<name>A0A7W9QGK6_9ACTN</name>
<dbReference type="Proteomes" id="UP000588098">
    <property type="component" value="Unassembled WGS sequence"/>
</dbReference>
<dbReference type="EMBL" id="JACHJL010000027">
    <property type="protein sequence ID" value="MBB5939726.1"/>
    <property type="molecule type" value="Genomic_DNA"/>
</dbReference>